<comment type="caution">
    <text evidence="9">The sequence shown here is derived from an EMBL/GenBank/DDBJ whole genome shotgun (WGS) entry which is preliminary data.</text>
</comment>
<keyword evidence="2" id="KW-0444">Lipid biosynthesis</keyword>
<dbReference type="SMART" id="SM00563">
    <property type="entry name" value="PlsC"/>
    <property type="match status" value="1"/>
</dbReference>
<dbReference type="InterPro" id="IPR002123">
    <property type="entry name" value="Plipid/glycerol_acylTrfase"/>
</dbReference>
<evidence type="ECO:0000256" key="6">
    <source>
        <dbReference type="SAM" id="MobiDB-lite"/>
    </source>
</evidence>
<dbReference type="CDD" id="cd07989">
    <property type="entry name" value="LPLAT_AGPAT-like"/>
    <property type="match status" value="1"/>
</dbReference>
<evidence type="ECO:0000256" key="1">
    <source>
        <dbReference type="ARBA" id="ARBA00005189"/>
    </source>
</evidence>
<evidence type="ECO:0000256" key="3">
    <source>
        <dbReference type="ARBA" id="ARBA00022679"/>
    </source>
</evidence>
<dbReference type="Pfam" id="PF01553">
    <property type="entry name" value="Acyltransferase"/>
    <property type="match status" value="1"/>
</dbReference>
<feature type="domain" description="Phospholipid/glycerol acyltransferase" evidence="8">
    <location>
        <begin position="92"/>
        <end position="204"/>
    </location>
</feature>
<feature type="region of interest" description="Disordered" evidence="6">
    <location>
        <begin position="264"/>
        <end position="297"/>
    </location>
</feature>
<gene>
    <name evidence="9" type="ORF">JT362_17795</name>
</gene>
<keyword evidence="4" id="KW-0443">Lipid metabolism</keyword>
<keyword evidence="3" id="KW-0808">Transferase</keyword>
<keyword evidence="7" id="KW-1133">Transmembrane helix</keyword>
<name>A0ABT2JAS0_9PSEU</name>
<evidence type="ECO:0000256" key="7">
    <source>
        <dbReference type="SAM" id="Phobius"/>
    </source>
</evidence>
<accession>A0ABT2JAS0</accession>
<dbReference type="SUPFAM" id="SSF69593">
    <property type="entry name" value="Glycerol-3-phosphate (1)-acyltransferase"/>
    <property type="match status" value="1"/>
</dbReference>
<feature type="transmembrane region" description="Helical" evidence="7">
    <location>
        <begin position="30"/>
        <end position="53"/>
    </location>
</feature>
<protein>
    <submittedName>
        <fullName evidence="9">1-acyl-sn-glycerol-3-phosphate acyltransferase</fullName>
    </submittedName>
</protein>
<proteinExistence type="predicted"/>
<evidence type="ECO:0000256" key="4">
    <source>
        <dbReference type="ARBA" id="ARBA00023098"/>
    </source>
</evidence>
<keyword evidence="5 9" id="KW-0012">Acyltransferase</keyword>
<evidence type="ECO:0000313" key="10">
    <source>
        <dbReference type="Proteomes" id="UP001156441"/>
    </source>
</evidence>
<dbReference type="RefSeq" id="WP_260192403.1">
    <property type="nucleotide sequence ID" value="NZ_JAFFZE010000014.1"/>
</dbReference>
<sequence>MTTHAWFPASPCGPGCLSGREPSVSRFLCWLRLTALVLVVLLSLLLIVFLPVLGRRGREGVARAVFRSVLLSVGVRLRRLGGDGLAARGRGVLVVNNHTSWLDIVAVNAVRPMRALAKSDIASWPVLGWLVSAAGSVYVHREGLRSLPATVAELAEVLRAGSMVNVTPEGTTWCGLTHGRFRPAVFQAAIDGGVPVLPVALRFRLRDGSPTTAPAFVGDETIVDSVLRVARLRGLVLEVHVLDELAPGRTTDRRELAALAESAVDTALPAPRPPAPHPASRTFPSRESYVPVARVPH</sequence>
<evidence type="ECO:0000313" key="9">
    <source>
        <dbReference type="EMBL" id="MCT2584970.1"/>
    </source>
</evidence>
<reference evidence="9 10" key="1">
    <citation type="submission" date="2021-02" db="EMBL/GenBank/DDBJ databases">
        <title>Actinophytocola xerophila sp. nov., isolated from soil of cotton cropping field.</title>
        <authorList>
            <person name="Huang R."/>
            <person name="Chen X."/>
            <person name="Ge X."/>
            <person name="Liu W."/>
        </authorList>
    </citation>
    <scope>NUCLEOTIDE SEQUENCE [LARGE SCALE GENOMIC DNA]</scope>
    <source>
        <strain evidence="9 10">S1-96</strain>
    </source>
</reference>
<dbReference type="PANTHER" id="PTHR10434:SF64">
    <property type="entry name" value="1-ACYL-SN-GLYCEROL-3-PHOSPHATE ACYLTRANSFERASE-RELATED"/>
    <property type="match status" value="1"/>
</dbReference>
<evidence type="ECO:0000259" key="8">
    <source>
        <dbReference type="SMART" id="SM00563"/>
    </source>
</evidence>
<keyword evidence="10" id="KW-1185">Reference proteome</keyword>
<dbReference type="GO" id="GO:0016746">
    <property type="term" value="F:acyltransferase activity"/>
    <property type="evidence" value="ECO:0007669"/>
    <property type="project" value="UniProtKB-KW"/>
</dbReference>
<dbReference type="Proteomes" id="UP001156441">
    <property type="component" value="Unassembled WGS sequence"/>
</dbReference>
<dbReference type="EMBL" id="JAFFZE010000014">
    <property type="protein sequence ID" value="MCT2584970.1"/>
    <property type="molecule type" value="Genomic_DNA"/>
</dbReference>
<evidence type="ECO:0000256" key="2">
    <source>
        <dbReference type="ARBA" id="ARBA00022516"/>
    </source>
</evidence>
<dbReference type="PANTHER" id="PTHR10434">
    <property type="entry name" value="1-ACYL-SN-GLYCEROL-3-PHOSPHATE ACYLTRANSFERASE"/>
    <property type="match status" value="1"/>
</dbReference>
<evidence type="ECO:0000256" key="5">
    <source>
        <dbReference type="ARBA" id="ARBA00023315"/>
    </source>
</evidence>
<organism evidence="9 10">
    <name type="scientific">Actinophytocola gossypii</name>
    <dbReference type="NCBI Taxonomy" id="2812003"/>
    <lineage>
        <taxon>Bacteria</taxon>
        <taxon>Bacillati</taxon>
        <taxon>Actinomycetota</taxon>
        <taxon>Actinomycetes</taxon>
        <taxon>Pseudonocardiales</taxon>
        <taxon>Pseudonocardiaceae</taxon>
    </lineage>
</organism>
<comment type="pathway">
    <text evidence="1">Lipid metabolism.</text>
</comment>
<keyword evidence="7" id="KW-0812">Transmembrane</keyword>
<keyword evidence="7" id="KW-0472">Membrane</keyword>